<evidence type="ECO:0000256" key="1">
    <source>
        <dbReference type="ARBA" id="ARBA00023125"/>
    </source>
</evidence>
<dbReference type="InterPro" id="IPR011990">
    <property type="entry name" value="TPR-like_helical_dom_sf"/>
</dbReference>
<dbReference type="Proteomes" id="UP001317629">
    <property type="component" value="Chromosome"/>
</dbReference>
<dbReference type="SUPFAM" id="SSF48452">
    <property type="entry name" value="TPR-like"/>
    <property type="match status" value="1"/>
</dbReference>
<dbReference type="Gene3D" id="1.25.40.10">
    <property type="entry name" value="Tetratricopeptide repeat domain"/>
    <property type="match status" value="2"/>
</dbReference>
<proteinExistence type="predicted"/>
<dbReference type="Pfam" id="PF00486">
    <property type="entry name" value="Trans_reg_C"/>
    <property type="match status" value="1"/>
</dbReference>
<protein>
    <recommendedName>
        <fullName evidence="3">OmpR/PhoB-type domain-containing protein</fullName>
    </recommendedName>
</protein>
<accession>A0ABM8EC08</accession>
<dbReference type="EMBL" id="AP027142">
    <property type="protein sequence ID" value="BDV35525.1"/>
    <property type="molecule type" value="Genomic_DNA"/>
</dbReference>
<dbReference type="InterPro" id="IPR016032">
    <property type="entry name" value="Sig_transdc_resp-reg_C-effctor"/>
</dbReference>
<dbReference type="SUPFAM" id="SSF46894">
    <property type="entry name" value="C-terminal effector domain of the bipartite response regulators"/>
    <property type="match status" value="1"/>
</dbReference>
<dbReference type="InterPro" id="IPR036388">
    <property type="entry name" value="WH-like_DNA-bd_sf"/>
</dbReference>
<keyword evidence="5" id="KW-1185">Reference proteome</keyword>
<dbReference type="Pfam" id="PF13429">
    <property type="entry name" value="TPR_15"/>
    <property type="match status" value="1"/>
</dbReference>
<evidence type="ECO:0000256" key="2">
    <source>
        <dbReference type="PROSITE-ProRule" id="PRU01091"/>
    </source>
</evidence>
<reference evidence="4 5" key="1">
    <citation type="journal article" date="2023" name="Int. J. Syst. Evol. Microbiol.">
        <title>Methylocystis iwaonis sp. nov., a type II methane-oxidizing bacterium from surface soil of a rice paddy field in Japan, and emended description of the genus Methylocystis (ex Whittenbury et al. 1970) Bowman et al. 1993.</title>
        <authorList>
            <person name="Kaise H."/>
            <person name="Sawadogo J.B."/>
            <person name="Alam M.S."/>
            <person name="Ueno C."/>
            <person name="Dianou D."/>
            <person name="Shinjo R."/>
            <person name="Asakawa S."/>
        </authorList>
    </citation>
    <scope>NUCLEOTIDE SEQUENCE [LARGE SCALE GENOMIC DNA]</scope>
    <source>
        <strain evidence="4 5">SS37A-Re</strain>
    </source>
</reference>
<dbReference type="PROSITE" id="PS51755">
    <property type="entry name" value="OMPR_PHOB"/>
    <property type="match status" value="1"/>
</dbReference>
<name>A0ABM8EC08_9HYPH</name>
<feature type="DNA-binding region" description="OmpR/PhoB-type" evidence="2">
    <location>
        <begin position="1"/>
        <end position="98"/>
    </location>
</feature>
<keyword evidence="1 2" id="KW-0238">DNA-binding</keyword>
<feature type="domain" description="OmpR/PhoB-type" evidence="3">
    <location>
        <begin position="1"/>
        <end position="98"/>
    </location>
</feature>
<dbReference type="RefSeq" id="WP_281928973.1">
    <property type="nucleotide sequence ID" value="NZ_AP027142.1"/>
</dbReference>
<dbReference type="InterPro" id="IPR001867">
    <property type="entry name" value="OmpR/PhoB-type_DNA-bd"/>
</dbReference>
<evidence type="ECO:0000259" key="3">
    <source>
        <dbReference type="PROSITE" id="PS51755"/>
    </source>
</evidence>
<dbReference type="CDD" id="cd00383">
    <property type="entry name" value="trans_reg_C"/>
    <property type="match status" value="1"/>
</dbReference>
<sequence>MVGSVRFAGFFYSAQTGLQRDGVPIHLGPQARQLLELLLESNGGVVSKAEIASRLWPDRPPSDDSIDRCAYLLRKPLREAGSGDLIATAYGRGLSLRAKVQPADPESAPMRAPPEAIEGRILDLWRTACELAGTHSRDGYARAQAAIAAAVENGGESPAIWSLSADIAAGRVVRGHLRPAQAAAMIEADAGRALALSPDFPPALAALGWARATLSARLDEGLEMLDRALAQDPDYGRARAYRGWALAGGDRLAEAIQDVEAGLRVCPYDETLLSLRAWLELCAGDPEATDALARRGLHLRPDAASLRVVAATACSLCGKHDDAHEAARHGLQATPNDPLLLAAFSYVLARAGRHDEAETALAACSPDGDFAPPRLFETAAKLALGRDAEARESLRRARDEGCPWFVFAPHEPRLTPLRSEISSLRGSPIQIVEDG</sequence>
<evidence type="ECO:0000313" key="4">
    <source>
        <dbReference type="EMBL" id="BDV35525.1"/>
    </source>
</evidence>
<gene>
    <name evidence="4" type="ORF">SS37A_30540</name>
</gene>
<organism evidence="4 5">
    <name type="scientific">Methylocystis iwaonis</name>
    <dbReference type="NCBI Taxonomy" id="2885079"/>
    <lineage>
        <taxon>Bacteria</taxon>
        <taxon>Pseudomonadati</taxon>
        <taxon>Pseudomonadota</taxon>
        <taxon>Alphaproteobacteria</taxon>
        <taxon>Hyphomicrobiales</taxon>
        <taxon>Methylocystaceae</taxon>
        <taxon>Methylocystis</taxon>
    </lineage>
</organism>
<dbReference type="Gene3D" id="1.10.10.10">
    <property type="entry name" value="Winged helix-like DNA-binding domain superfamily/Winged helix DNA-binding domain"/>
    <property type="match status" value="1"/>
</dbReference>
<evidence type="ECO:0000313" key="5">
    <source>
        <dbReference type="Proteomes" id="UP001317629"/>
    </source>
</evidence>
<dbReference type="SMART" id="SM00862">
    <property type="entry name" value="Trans_reg_C"/>
    <property type="match status" value="1"/>
</dbReference>